<evidence type="ECO:0000256" key="2">
    <source>
        <dbReference type="ARBA" id="ARBA00022801"/>
    </source>
</evidence>
<dbReference type="PANTHER" id="PTHR34142:SF1">
    <property type="entry name" value="GLYCOSIDE HYDROLASE FAMILY 5 DOMAIN-CONTAINING PROTEIN"/>
    <property type="match status" value="1"/>
</dbReference>
<evidence type="ECO:0000256" key="4">
    <source>
        <dbReference type="RuleBase" id="RU361153"/>
    </source>
</evidence>
<feature type="non-terminal residue" evidence="6">
    <location>
        <position position="1"/>
    </location>
</feature>
<sequence>SQWMGQYFNRDTVDALACQWGANVVRAAMGVDQGGYLSNKQGELAKVRTVMEAAIERGVYVIIDWHDHEAHNHKQDAIDFFKQMANDYGHYPHVLYETFNEPLQVDWNGVLKPYHTDLLNAIRAIDPYNVALLGTPSWSGASGITDASNSPLSGQTNVVYVQHFYSGSHRDYERSAYSSAAAKIPVFISEYGISEADGGSNGQIYTD</sequence>
<organism evidence="6">
    <name type="scientific">Allodiplogaster sudhausi</name>
    <dbReference type="NCBI Taxonomy" id="2761625"/>
    <lineage>
        <taxon>Eukaryota</taxon>
        <taxon>Metazoa</taxon>
        <taxon>Ecdysozoa</taxon>
        <taxon>Nematoda</taxon>
        <taxon>Chromadorea</taxon>
        <taxon>Rhabditida</taxon>
        <taxon>Rhabditina</taxon>
        <taxon>Diplogasteromorpha</taxon>
        <taxon>Diplogasteroidea</taxon>
        <taxon>Diplogasteridae</taxon>
        <taxon>Allodiplogaster</taxon>
    </lineage>
</organism>
<dbReference type="Gene3D" id="3.20.20.80">
    <property type="entry name" value="Glycosidases"/>
    <property type="match status" value="1"/>
</dbReference>
<evidence type="ECO:0000259" key="5">
    <source>
        <dbReference type="Pfam" id="PF00150"/>
    </source>
</evidence>
<evidence type="ECO:0000256" key="1">
    <source>
        <dbReference type="ARBA" id="ARBA00005641"/>
    </source>
</evidence>
<dbReference type="AlphaFoldDB" id="F1CZN7"/>
<keyword evidence="3 4" id="KW-0326">Glycosidase</keyword>
<dbReference type="InterPro" id="IPR017853">
    <property type="entry name" value="GH"/>
</dbReference>
<dbReference type="EMBL" id="HQ632018">
    <property type="protein sequence ID" value="ADY92762.1"/>
    <property type="molecule type" value="mRNA"/>
</dbReference>
<evidence type="ECO:0000256" key="3">
    <source>
        <dbReference type="ARBA" id="ARBA00023295"/>
    </source>
</evidence>
<name>F1CZN7_9BILA</name>
<dbReference type="GO" id="GO:0000272">
    <property type="term" value="P:polysaccharide catabolic process"/>
    <property type="evidence" value="ECO:0007669"/>
    <property type="project" value="InterPro"/>
</dbReference>
<dbReference type="PROSITE" id="PS00659">
    <property type="entry name" value="GLYCOSYL_HYDROL_F5"/>
    <property type="match status" value="1"/>
</dbReference>
<dbReference type="GO" id="GO:0004553">
    <property type="term" value="F:hydrolase activity, hydrolyzing O-glycosyl compounds"/>
    <property type="evidence" value="ECO:0007669"/>
    <property type="project" value="InterPro"/>
</dbReference>
<dbReference type="InterPro" id="IPR001547">
    <property type="entry name" value="Glyco_hydro_5"/>
</dbReference>
<dbReference type="Pfam" id="PF00150">
    <property type="entry name" value="Cellulase"/>
    <property type="match status" value="1"/>
</dbReference>
<evidence type="ECO:0000313" key="6">
    <source>
        <dbReference type="EMBL" id="ADY92762.1"/>
    </source>
</evidence>
<comment type="similarity">
    <text evidence="1 4">Belongs to the glycosyl hydrolase 5 (cellulase A) family.</text>
</comment>
<feature type="domain" description="Glycoside hydrolase family 5" evidence="5">
    <location>
        <begin position="2"/>
        <end position="198"/>
    </location>
</feature>
<dbReference type="PANTHER" id="PTHR34142">
    <property type="entry name" value="ENDO-BETA-1,4-GLUCANASE A"/>
    <property type="match status" value="1"/>
</dbReference>
<reference evidence="6" key="1">
    <citation type="journal article" date="2011" name="BMC Evol. Biol.">
        <title>Horizontal gene transfer of microbial cellulases into nematode genomes is associated with functional assimilation and gene turnover.</title>
        <authorList>
            <person name="Mayer W.E."/>
            <person name="Schuster L.N."/>
            <person name="Bartelmes G."/>
            <person name="Dieterich C."/>
            <person name="Sommer R.J."/>
        </authorList>
    </citation>
    <scope>NUCLEOTIDE SEQUENCE</scope>
    <source>
        <strain evidence="6">SB413</strain>
    </source>
</reference>
<dbReference type="SUPFAM" id="SSF51445">
    <property type="entry name" value="(Trans)glycosidases"/>
    <property type="match status" value="1"/>
</dbReference>
<dbReference type="InterPro" id="IPR018087">
    <property type="entry name" value="Glyco_hydro_5_CS"/>
</dbReference>
<keyword evidence="2 4" id="KW-0378">Hydrolase</keyword>
<accession>F1CZN7</accession>
<proteinExistence type="evidence at transcript level"/>
<feature type="non-terminal residue" evidence="6">
    <location>
        <position position="207"/>
    </location>
</feature>
<protein>
    <submittedName>
        <fullName evidence="6">Cellulase</fullName>
    </submittedName>
</protein>